<proteinExistence type="predicted"/>
<feature type="compositionally biased region" description="Gly residues" evidence="1">
    <location>
        <begin position="150"/>
        <end position="161"/>
    </location>
</feature>
<feature type="compositionally biased region" description="Basic residues" evidence="1">
    <location>
        <begin position="250"/>
        <end position="264"/>
    </location>
</feature>
<organism evidence="2">
    <name type="scientific">Brachypodium distachyon</name>
    <name type="common">Purple false brome</name>
    <name type="synonym">Trachynia distachya</name>
    <dbReference type="NCBI Taxonomy" id="15368"/>
    <lineage>
        <taxon>Eukaryota</taxon>
        <taxon>Viridiplantae</taxon>
        <taxon>Streptophyta</taxon>
        <taxon>Embryophyta</taxon>
        <taxon>Tracheophyta</taxon>
        <taxon>Spermatophyta</taxon>
        <taxon>Magnoliopsida</taxon>
        <taxon>Liliopsida</taxon>
        <taxon>Poales</taxon>
        <taxon>Poaceae</taxon>
        <taxon>BOP clade</taxon>
        <taxon>Pooideae</taxon>
        <taxon>Stipodae</taxon>
        <taxon>Brachypodieae</taxon>
        <taxon>Brachypodium</taxon>
    </lineage>
</organism>
<sequence length="282" mass="31835">MAVAKVLTRKKFGKGTLMETMYSAWGADREVSFRELEPNLFLLQAFCLGDWKRIMEDGLWLFWNQEIIKQLASRVGEVLAVDPSAVPTIRGDFFRVRMPRFCEVCGLMGHGKLECGSGKHVEEDLQFGEWMLSDEALWRPGTPGMRVGRNFGGQSGRGGGRSNSRGGRPEGCGRGEERVFRRWKPRQPADSGGRKRSSTDAGLNKDDDLEDTVSSPLKPADGHLLRDGGQIMWKQRSRIQWLAAGDKNTKYFHQRARKRKKKNKIQSLSRVDGTTSTKRGEM</sequence>
<reference evidence="2 3" key="1">
    <citation type="journal article" date="2010" name="Nature">
        <title>Genome sequencing and analysis of the model grass Brachypodium distachyon.</title>
        <authorList>
            <consortium name="International Brachypodium Initiative"/>
        </authorList>
    </citation>
    <scope>NUCLEOTIDE SEQUENCE [LARGE SCALE GENOMIC DNA]</scope>
    <source>
        <strain evidence="2 3">Bd21</strain>
    </source>
</reference>
<dbReference type="EnsemblPlants" id="PNT69697">
    <property type="protein sequence ID" value="PNT69697"/>
    <property type="gene ID" value="BRADI_3g60156v3"/>
</dbReference>
<dbReference type="Proteomes" id="UP000008810">
    <property type="component" value="Chromosome 3"/>
</dbReference>
<name>A0A2K2D5Z9_BRADI</name>
<feature type="compositionally biased region" description="Basic and acidic residues" evidence="1">
    <location>
        <begin position="167"/>
        <end position="180"/>
    </location>
</feature>
<evidence type="ECO:0000313" key="2">
    <source>
        <dbReference type="EMBL" id="PNT69697.1"/>
    </source>
</evidence>
<evidence type="ECO:0008006" key="5">
    <source>
        <dbReference type="Google" id="ProtNLM"/>
    </source>
</evidence>
<dbReference type="InParanoid" id="A0A2K2D5Z9"/>
<feature type="non-terminal residue" evidence="2">
    <location>
        <position position="282"/>
    </location>
</feature>
<gene>
    <name evidence="2" type="ORF">BRADI_3g60156v3</name>
</gene>
<dbReference type="AlphaFoldDB" id="A0A2K2D5Z9"/>
<dbReference type="Gramene" id="PNT69697">
    <property type="protein sequence ID" value="PNT69697"/>
    <property type="gene ID" value="BRADI_3g60156v3"/>
</dbReference>
<reference evidence="3" key="3">
    <citation type="submission" date="2018-08" db="UniProtKB">
        <authorList>
            <consortium name="EnsemblPlants"/>
        </authorList>
    </citation>
    <scope>IDENTIFICATION</scope>
    <source>
        <strain evidence="3">cv. Bd21</strain>
    </source>
</reference>
<evidence type="ECO:0000313" key="4">
    <source>
        <dbReference type="Proteomes" id="UP000008810"/>
    </source>
</evidence>
<feature type="compositionally biased region" description="Polar residues" evidence="1">
    <location>
        <begin position="265"/>
        <end position="282"/>
    </location>
</feature>
<dbReference type="FunCoup" id="A0A2K2D5Z9">
    <property type="interactions" value="1"/>
</dbReference>
<dbReference type="OrthoDB" id="686405at2759"/>
<evidence type="ECO:0000256" key="1">
    <source>
        <dbReference type="SAM" id="MobiDB-lite"/>
    </source>
</evidence>
<keyword evidence="4" id="KW-1185">Reference proteome</keyword>
<feature type="region of interest" description="Disordered" evidence="1">
    <location>
        <begin position="141"/>
        <end position="224"/>
    </location>
</feature>
<dbReference type="EMBL" id="CM000882">
    <property type="protein sequence ID" value="PNT69697.1"/>
    <property type="molecule type" value="Genomic_DNA"/>
</dbReference>
<protein>
    <recommendedName>
        <fullName evidence="5">DUF4283 domain-containing protein</fullName>
    </recommendedName>
</protein>
<evidence type="ECO:0000313" key="3">
    <source>
        <dbReference type="EnsemblPlants" id="PNT69697"/>
    </source>
</evidence>
<feature type="region of interest" description="Disordered" evidence="1">
    <location>
        <begin position="245"/>
        <end position="282"/>
    </location>
</feature>
<reference evidence="2" key="2">
    <citation type="submission" date="2017-06" db="EMBL/GenBank/DDBJ databases">
        <title>WGS assembly of Brachypodium distachyon.</title>
        <authorList>
            <consortium name="The International Brachypodium Initiative"/>
            <person name="Lucas S."/>
            <person name="Harmon-Smith M."/>
            <person name="Lail K."/>
            <person name="Tice H."/>
            <person name="Grimwood J."/>
            <person name="Bruce D."/>
            <person name="Barry K."/>
            <person name="Shu S."/>
            <person name="Lindquist E."/>
            <person name="Wang M."/>
            <person name="Pitluck S."/>
            <person name="Vogel J.P."/>
            <person name="Garvin D.F."/>
            <person name="Mockler T.C."/>
            <person name="Schmutz J."/>
            <person name="Rokhsar D."/>
            <person name="Bevan M.W."/>
        </authorList>
    </citation>
    <scope>NUCLEOTIDE SEQUENCE</scope>
    <source>
        <strain evidence="2">Bd21</strain>
    </source>
</reference>
<accession>A0A2K2D5Z9</accession>